<comment type="similarity">
    <text evidence="3">Belongs to the carotenoid/retinoid oxidoreductase family.</text>
</comment>
<sequence>MTPDFSTLGHLTRSTDSREWDIVVVGSGHNGLIAAAYLAHAGKKVLVLERNTYPGGGVATIEMSEPGFKSERHSAIHQMILGNPLIKNDELSLQSQYGLKYLNLDVPYGVVFEEGVLPLYQDRAKTIAAITKWSLSDAEAYDKFMDIAVQVTDLLMPSMFEPPADLTAKIADSPPLAAIIAQASEESVYDVISRWFTSQAVQLALVRLASEVQLAHPRKPQTGLFCFLLMGLLETFGLSIPQGGGSAFTESVIRCIRDHGGDIMLDTEVIKILVENGRATGVQTRSGQILAKYAVIGQIHPHLLGRMVEGVPPDVIADAKATKLSPYTGFVVHASLEEPLKYKAGPVADRCIMNTICPPDMEALLKSYDSLDRGILPSHAIFGASCTSGVDKSRAPPGKAVLHFFVMTKYDVKDGAANWDRVKDKYVQELFCQLGRYTLNFRPEIIRSYHVVTPLDHERDSPSFQRGDISGLAMGMDQFGLSRPTPALANYRVPGIEGLYLAGPFMHPGGGVWGGGRPVAKVVFGDLGMDFDAIFVHRKISKSKI</sequence>
<dbReference type="EMBL" id="JBFXLU010000340">
    <property type="protein sequence ID" value="KAL2829141.1"/>
    <property type="molecule type" value="Genomic_DNA"/>
</dbReference>
<dbReference type="Gene3D" id="3.50.50.60">
    <property type="entry name" value="FAD/NAD(P)-binding domain"/>
    <property type="match status" value="2"/>
</dbReference>
<name>A0ABR4IMX8_9EURO</name>
<dbReference type="PANTHER" id="PTHR10668:SF103">
    <property type="entry name" value="PYRIDINE NUCLEOTIDE-DISULFIDE OXIDOREDUCTASE DOMAIN-CONTAINING PROTEIN 2"/>
    <property type="match status" value="1"/>
</dbReference>
<accession>A0ABR4IMX8</accession>
<dbReference type="InterPro" id="IPR002937">
    <property type="entry name" value="Amino_oxidase"/>
</dbReference>
<comment type="subcellular location">
    <subcellularLocation>
        <location evidence="1">Mitochondrion matrix</location>
    </subcellularLocation>
</comment>
<dbReference type="InterPro" id="IPR018203">
    <property type="entry name" value="GDP_dissociation_inhibitor"/>
</dbReference>
<evidence type="ECO:0000256" key="4">
    <source>
        <dbReference type="ARBA" id="ARBA00037217"/>
    </source>
</evidence>
<comment type="similarity">
    <text evidence="2">Belongs to the Rab GDI family.</text>
</comment>
<gene>
    <name evidence="8" type="ORF">BJY01DRAFT_255102</name>
</gene>
<dbReference type="Proteomes" id="UP001610446">
    <property type="component" value="Unassembled WGS sequence"/>
</dbReference>
<organism evidence="8 9">
    <name type="scientific">Aspergillus pseudoustus</name>
    <dbReference type="NCBI Taxonomy" id="1810923"/>
    <lineage>
        <taxon>Eukaryota</taxon>
        <taxon>Fungi</taxon>
        <taxon>Dikarya</taxon>
        <taxon>Ascomycota</taxon>
        <taxon>Pezizomycotina</taxon>
        <taxon>Eurotiomycetes</taxon>
        <taxon>Eurotiomycetidae</taxon>
        <taxon>Eurotiales</taxon>
        <taxon>Aspergillaceae</taxon>
        <taxon>Aspergillus</taxon>
        <taxon>Aspergillus subgen. Nidulantes</taxon>
    </lineage>
</organism>
<feature type="domain" description="Amine oxidase" evidence="7">
    <location>
        <begin position="31"/>
        <end position="414"/>
    </location>
</feature>
<dbReference type="SUPFAM" id="SSF51905">
    <property type="entry name" value="FAD/NAD(P)-binding domain"/>
    <property type="match status" value="1"/>
</dbReference>
<evidence type="ECO:0000256" key="1">
    <source>
        <dbReference type="ARBA" id="ARBA00004305"/>
    </source>
</evidence>
<evidence type="ECO:0000256" key="3">
    <source>
        <dbReference type="ARBA" id="ARBA00006046"/>
    </source>
</evidence>
<evidence type="ECO:0000259" key="7">
    <source>
        <dbReference type="Pfam" id="PF01593"/>
    </source>
</evidence>
<proteinExistence type="inferred from homology"/>
<evidence type="ECO:0000256" key="2">
    <source>
        <dbReference type="ARBA" id="ARBA00005593"/>
    </source>
</evidence>
<dbReference type="Pfam" id="PF01593">
    <property type="entry name" value="Amino_oxidase"/>
    <property type="match status" value="1"/>
</dbReference>
<evidence type="ECO:0000256" key="6">
    <source>
        <dbReference type="ARBA" id="ARBA00040298"/>
    </source>
</evidence>
<comment type="caution">
    <text evidence="8">The sequence shown here is derived from an EMBL/GenBank/DDBJ whole genome shotgun (WGS) entry which is preliminary data.</text>
</comment>
<keyword evidence="9" id="KW-1185">Reference proteome</keyword>
<reference evidence="8 9" key="1">
    <citation type="submission" date="2024-07" db="EMBL/GenBank/DDBJ databases">
        <title>Section-level genome sequencing and comparative genomics of Aspergillus sections Usti and Cavernicolus.</title>
        <authorList>
            <consortium name="Lawrence Berkeley National Laboratory"/>
            <person name="Nybo J.L."/>
            <person name="Vesth T.C."/>
            <person name="Theobald S."/>
            <person name="Frisvad J.C."/>
            <person name="Larsen T.O."/>
            <person name="Kjaerboelling I."/>
            <person name="Rothschild-Mancinelli K."/>
            <person name="Lyhne E.K."/>
            <person name="Kogle M.E."/>
            <person name="Barry K."/>
            <person name="Clum A."/>
            <person name="Na H."/>
            <person name="Ledsgaard L."/>
            <person name="Lin J."/>
            <person name="Lipzen A."/>
            <person name="Kuo A."/>
            <person name="Riley R."/>
            <person name="Mondo S."/>
            <person name="Labutti K."/>
            <person name="Haridas S."/>
            <person name="Pangalinan J."/>
            <person name="Salamov A.A."/>
            <person name="Simmons B.A."/>
            <person name="Magnuson J.K."/>
            <person name="Chen J."/>
            <person name="Drula E."/>
            <person name="Henrissat B."/>
            <person name="Wiebenga A."/>
            <person name="Lubbers R.J."/>
            <person name="Gomes A.C."/>
            <person name="Makela M.R."/>
            <person name="Stajich J."/>
            <person name="Grigoriev I.V."/>
            <person name="Mortensen U.H."/>
            <person name="De Vries R.P."/>
            <person name="Baker S.E."/>
            <person name="Andersen M.R."/>
        </authorList>
    </citation>
    <scope>NUCLEOTIDE SEQUENCE [LARGE SCALE GENOMIC DNA]</scope>
    <source>
        <strain evidence="8 9">CBS 123904</strain>
    </source>
</reference>
<evidence type="ECO:0000313" key="9">
    <source>
        <dbReference type="Proteomes" id="UP001610446"/>
    </source>
</evidence>
<evidence type="ECO:0000313" key="8">
    <source>
        <dbReference type="EMBL" id="KAL2829141.1"/>
    </source>
</evidence>
<protein>
    <recommendedName>
        <fullName evidence="6">Pyridine nucleotide-disulfide oxidoreductase domain-containing protein 2</fullName>
    </recommendedName>
</protein>
<dbReference type="InterPro" id="IPR036188">
    <property type="entry name" value="FAD/NAD-bd_sf"/>
</dbReference>
<comment type="subunit">
    <text evidence="5">Interacts with COX5B; this interaction may contribute to localize PYROXD2 to the inner face of the inner mitochondrial membrane.</text>
</comment>
<dbReference type="PANTHER" id="PTHR10668">
    <property type="entry name" value="PHYTOENE DEHYDROGENASE"/>
    <property type="match status" value="1"/>
</dbReference>
<evidence type="ECO:0000256" key="5">
    <source>
        <dbReference type="ARBA" id="ARBA00038825"/>
    </source>
</evidence>
<comment type="function">
    <text evidence="4">Probable oxidoreductase that may play a role as regulator of mitochondrial function.</text>
</comment>
<dbReference type="PRINTS" id="PR00891">
    <property type="entry name" value="RABGDIREP"/>
</dbReference>